<proteinExistence type="predicted"/>
<dbReference type="EMBL" id="AGNK02005735">
    <property type="status" value="NOT_ANNOTATED_CDS"/>
    <property type="molecule type" value="Genomic_DNA"/>
</dbReference>
<dbReference type="AlphaFoldDB" id="K4AKI3"/>
<evidence type="ECO:0000313" key="1">
    <source>
        <dbReference type="EnsemblPlants" id="KQK89515"/>
    </source>
</evidence>
<keyword evidence="2" id="KW-1185">Reference proteome</keyword>
<dbReference type="Proteomes" id="UP000004995">
    <property type="component" value="Unassembled WGS sequence"/>
</dbReference>
<accession>K4AKI3</accession>
<organism evidence="1 2">
    <name type="scientific">Setaria italica</name>
    <name type="common">Foxtail millet</name>
    <name type="synonym">Panicum italicum</name>
    <dbReference type="NCBI Taxonomy" id="4555"/>
    <lineage>
        <taxon>Eukaryota</taxon>
        <taxon>Viridiplantae</taxon>
        <taxon>Streptophyta</taxon>
        <taxon>Embryophyta</taxon>
        <taxon>Tracheophyta</taxon>
        <taxon>Spermatophyta</taxon>
        <taxon>Magnoliopsida</taxon>
        <taxon>Liliopsida</taxon>
        <taxon>Poales</taxon>
        <taxon>Poaceae</taxon>
        <taxon>PACMAD clade</taxon>
        <taxon>Panicoideae</taxon>
        <taxon>Panicodae</taxon>
        <taxon>Paniceae</taxon>
        <taxon>Cenchrinae</taxon>
        <taxon>Setaria</taxon>
    </lineage>
</organism>
<dbReference type="Gramene" id="KQK89515">
    <property type="protein sequence ID" value="KQK89515"/>
    <property type="gene ID" value="SETIT_039406mg"/>
</dbReference>
<name>K4AKI3_SETIT</name>
<dbReference type="HOGENOM" id="CLU_093637_0_0_1"/>
<dbReference type="InParanoid" id="K4AKI3"/>
<protein>
    <submittedName>
        <fullName evidence="1">Uncharacterized protein</fullName>
    </submittedName>
</protein>
<dbReference type="EnsemblPlants" id="KQK89515">
    <property type="protein sequence ID" value="KQK89515"/>
    <property type="gene ID" value="SETIT_039406mg"/>
</dbReference>
<sequence>MAANRQQPSLETLPTEVFTPMEDLGRLRATCTVMHRVCGQRAVGWRVALLRCWEEMQWNQPGRPPCSGIPDFFGGYQPSLDQLSHVAAGGLNVVAYLYALMLYRNAGGAAADDMAKMYIRRLEGKEGMAVSGSITPKMLHNLVCRECCEDAMYLMVRIPWNNVALPPALGRGEFPCDGGGCGFPNSWGEDTLFCSEDCRLCHELAAFERRIVD</sequence>
<reference evidence="1" key="2">
    <citation type="submission" date="2018-08" db="UniProtKB">
        <authorList>
            <consortium name="EnsemblPlants"/>
        </authorList>
    </citation>
    <scope>IDENTIFICATION</scope>
    <source>
        <strain evidence="1">Yugu1</strain>
    </source>
</reference>
<reference evidence="2" key="1">
    <citation type="journal article" date="2012" name="Nat. Biotechnol.">
        <title>Reference genome sequence of the model plant Setaria.</title>
        <authorList>
            <person name="Bennetzen J.L."/>
            <person name="Schmutz J."/>
            <person name="Wang H."/>
            <person name="Percifield R."/>
            <person name="Hawkins J."/>
            <person name="Pontaroli A.C."/>
            <person name="Estep M."/>
            <person name="Feng L."/>
            <person name="Vaughn J.N."/>
            <person name="Grimwood J."/>
            <person name="Jenkins J."/>
            <person name="Barry K."/>
            <person name="Lindquist E."/>
            <person name="Hellsten U."/>
            <person name="Deshpande S."/>
            <person name="Wang X."/>
            <person name="Wu X."/>
            <person name="Mitros T."/>
            <person name="Triplett J."/>
            <person name="Yang X."/>
            <person name="Ye C.Y."/>
            <person name="Mauro-Herrera M."/>
            <person name="Wang L."/>
            <person name="Li P."/>
            <person name="Sharma M."/>
            <person name="Sharma R."/>
            <person name="Ronald P.C."/>
            <person name="Panaud O."/>
            <person name="Kellogg E.A."/>
            <person name="Brutnell T.P."/>
            <person name="Doust A.N."/>
            <person name="Tuskan G.A."/>
            <person name="Rokhsar D."/>
            <person name="Devos K.M."/>
        </authorList>
    </citation>
    <scope>NUCLEOTIDE SEQUENCE [LARGE SCALE GENOMIC DNA]</scope>
    <source>
        <strain evidence="2">cv. Yugu1</strain>
    </source>
</reference>
<evidence type="ECO:0000313" key="2">
    <source>
        <dbReference type="Proteomes" id="UP000004995"/>
    </source>
</evidence>